<evidence type="ECO:0000313" key="1">
    <source>
        <dbReference type="EMBL" id="KAK8407247.1"/>
    </source>
</evidence>
<comment type="caution">
    <text evidence="1">The sequence shown here is derived from an EMBL/GenBank/DDBJ whole genome shotgun (WGS) entry which is preliminary data.</text>
</comment>
<evidence type="ECO:0000313" key="2">
    <source>
        <dbReference type="Proteomes" id="UP001487740"/>
    </source>
</evidence>
<sequence length="126" mass="13779">MGADGVTAGLRVLDLRRTPCRVTLPGRCRLLSGDTPFSGSFSGKSPQSPEYLIPVKAARKSHHGAPTGVMSRDLSASAFCLSRYYWCLLYARRSLALDSAVNVSIAHLRQQEHSANTTRKGYWKPA</sequence>
<dbReference type="Proteomes" id="UP001487740">
    <property type="component" value="Unassembled WGS sequence"/>
</dbReference>
<name>A0AAW0V4M6_SCYPA</name>
<organism evidence="1 2">
    <name type="scientific">Scylla paramamosain</name>
    <name type="common">Mud crab</name>
    <dbReference type="NCBI Taxonomy" id="85552"/>
    <lineage>
        <taxon>Eukaryota</taxon>
        <taxon>Metazoa</taxon>
        <taxon>Ecdysozoa</taxon>
        <taxon>Arthropoda</taxon>
        <taxon>Crustacea</taxon>
        <taxon>Multicrustacea</taxon>
        <taxon>Malacostraca</taxon>
        <taxon>Eumalacostraca</taxon>
        <taxon>Eucarida</taxon>
        <taxon>Decapoda</taxon>
        <taxon>Pleocyemata</taxon>
        <taxon>Brachyura</taxon>
        <taxon>Eubrachyura</taxon>
        <taxon>Portunoidea</taxon>
        <taxon>Portunidae</taxon>
        <taxon>Portuninae</taxon>
        <taxon>Scylla</taxon>
    </lineage>
</organism>
<gene>
    <name evidence="1" type="ORF">O3P69_002062</name>
</gene>
<keyword evidence="2" id="KW-1185">Reference proteome</keyword>
<accession>A0AAW0V4M6</accession>
<protein>
    <submittedName>
        <fullName evidence="1">Uncharacterized protein</fullName>
    </submittedName>
</protein>
<dbReference type="EMBL" id="JARAKH010000001">
    <property type="protein sequence ID" value="KAK8407247.1"/>
    <property type="molecule type" value="Genomic_DNA"/>
</dbReference>
<proteinExistence type="predicted"/>
<dbReference type="AlphaFoldDB" id="A0AAW0V4M6"/>
<reference evidence="1 2" key="1">
    <citation type="submission" date="2023-03" db="EMBL/GenBank/DDBJ databases">
        <title>High-quality genome of Scylla paramamosain provides insights in environmental adaptation.</title>
        <authorList>
            <person name="Zhang L."/>
        </authorList>
    </citation>
    <scope>NUCLEOTIDE SEQUENCE [LARGE SCALE GENOMIC DNA]</scope>
    <source>
        <strain evidence="1">LZ_2023a</strain>
        <tissue evidence="1">Muscle</tissue>
    </source>
</reference>